<accession>A0AAD4QU39</accession>
<dbReference type="Proteomes" id="UP001201812">
    <property type="component" value="Unassembled WGS sequence"/>
</dbReference>
<keyword evidence="2" id="KW-1185">Reference proteome</keyword>
<dbReference type="AlphaFoldDB" id="A0AAD4QU39"/>
<gene>
    <name evidence="1" type="ORF">DdX_19626</name>
</gene>
<dbReference type="EMBL" id="JAKKPZ010000412">
    <property type="protein sequence ID" value="KAI1695350.1"/>
    <property type="molecule type" value="Genomic_DNA"/>
</dbReference>
<evidence type="ECO:0000313" key="1">
    <source>
        <dbReference type="EMBL" id="KAI1695350.1"/>
    </source>
</evidence>
<reference evidence="1" key="1">
    <citation type="submission" date="2022-01" db="EMBL/GenBank/DDBJ databases">
        <title>Genome Sequence Resource for Two Populations of Ditylenchus destructor, the Migratory Endoparasitic Phytonematode.</title>
        <authorList>
            <person name="Zhang H."/>
            <person name="Lin R."/>
            <person name="Xie B."/>
        </authorList>
    </citation>
    <scope>NUCLEOTIDE SEQUENCE</scope>
    <source>
        <strain evidence="1">BazhouSP</strain>
    </source>
</reference>
<name>A0AAD4QU39_9BILA</name>
<comment type="caution">
    <text evidence="1">The sequence shown here is derived from an EMBL/GenBank/DDBJ whole genome shotgun (WGS) entry which is preliminary data.</text>
</comment>
<sequence>MPSGKTWMLVPRFFYEKFADGKRYFGPYDLALEFSLVQVYIIPDKTGQDTLHYHAITPNGKRILEGDDQREIKSYFTKQVHFVTPSERKDPELPADETSFHDTMTSFKVQMENGSEQKLLFGKRKIVEMPHIGNRPYYSLHPKDAIGIKIYVYGVVDGIQLDEQNYPDGIHVKVQFDYGNTANMNTQKLKTANEKFCKALEVKTRTPFDLNNYVYINLKKEHKPYISIYYVDKDGKVIHA</sequence>
<organism evidence="1 2">
    <name type="scientific">Ditylenchus destructor</name>
    <dbReference type="NCBI Taxonomy" id="166010"/>
    <lineage>
        <taxon>Eukaryota</taxon>
        <taxon>Metazoa</taxon>
        <taxon>Ecdysozoa</taxon>
        <taxon>Nematoda</taxon>
        <taxon>Chromadorea</taxon>
        <taxon>Rhabditida</taxon>
        <taxon>Tylenchina</taxon>
        <taxon>Tylenchomorpha</taxon>
        <taxon>Sphaerularioidea</taxon>
        <taxon>Anguinidae</taxon>
        <taxon>Anguininae</taxon>
        <taxon>Ditylenchus</taxon>
    </lineage>
</organism>
<protein>
    <submittedName>
        <fullName evidence="1">Uncharacterized protein</fullName>
    </submittedName>
</protein>
<proteinExistence type="predicted"/>
<evidence type="ECO:0000313" key="2">
    <source>
        <dbReference type="Proteomes" id="UP001201812"/>
    </source>
</evidence>